<evidence type="ECO:0000313" key="2">
    <source>
        <dbReference type="Proteomes" id="UP001166286"/>
    </source>
</evidence>
<keyword evidence="2" id="KW-1185">Reference proteome</keyword>
<proteinExistence type="predicted"/>
<dbReference type="Gene3D" id="3.10.450.50">
    <property type="match status" value="1"/>
</dbReference>
<accession>A0AA39QV42</accession>
<dbReference type="AlphaFoldDB" id="A0AA39QV42"/>
<gene>
    <name evidence="1" type="ORF">JMJ35_009500</name>
</gene>
<dbReference type="InterPro" id="IPR032710">
    <property type="entry name" value="NTF2-like_dom_sf"/>
</dbReference>
<dbReference type="EMBL" id="JAFEKC020000021">
    <property type="protein sequence ID" value="KAK0508416.1"/>
    <property type="molecule type" value="Genomic_DNA"/>
</dbReference>
<comment type="caution">
    <text evidence="1">The sequence shown here is derived from an EMBL/GenBank/DDBJ whole genome shotgun (WGS) entry which is preliminary data.</text>
</comment>
<organism evidence="1 2">
    <name type="scientific">Cladonia borealis</name>
    <dbReference type="NCBI Taxonomy" id="184061"/>
    <lineage>
        <taxon>Eukaryota</taxon>
        <taxon>Fungi</taxon>
        <taxon>Dikarya</taxon>
        <taxon>Ascomycota</taxon>
        <taxon>Pezizomycotina</taxon>
        <taxon>Lecanoromycetes</taxon>
        <taxon>OSLEUM clade</taxon>
        <taxon>Lecanoromycetidae</taxon>
        <taxon>Lecanorales</taxon>
        <taxon>Lecanorineae</taxon>
        <taxon>Cladoniaceae</taxon>
        <taxon>Cladonia</taxon>
    </lineage>
</organism>
<evidence type="ECO:0000313" key="1">
    <source>
        <dbReference type="EMBL" id="KAK0508416.1"/>
    </source>
</evidence>
<dbReference type="Proteomes" id="UP001166286">
    <property type="component" value="Unassembled WGS sequence"/>
</dbReference>
<evidence type="ECO:0008006" key="3">
    <source>
        <dbReference type="Google" id="ProtNLM"/>
    </source>
</evidence>
<protein>
    <recommendedName>
        <fullName evidence="3">SnoaL-like domain-containing protein</fullName>
    </recommendedName>
</protein>
<sequence>MPYPTRSQILTMLRPLSNPSAGNNDFFAHVRDDVLWIVTGHMMLSGIWKTKESFRAATFSKLGPLFAAPGMRLEIPGGEEGIIMGDNGRAVIELRTVNTYTKSGVLYDQHYSWHMRFDEDSRISEVKAFMDTAHVEKVLGAELEKQKGLMRNTRARM</sequence>
<reference evidence="1" key="1">
    <citation type="submission" date="2023-03" db="EMBL/GenBank/DDBJ databases">
        <title>Complete genome of Cladonia borealis.</title>
        <authorList>
            <person name="Park H."/>
        </authorList>
    </citation>
    <scope>NUCLEOTIDE SEQUENCE</scope>
    <source>
        <strain evidence="1">ANT050790</strain>
    </source>
</reference>
<name>A0AA39QV42_9LECA</name>
<dbReference type="SUPFAM" id="SSF54427">
    <property type="entry name" value="NTF2-like"/>
    <property type="match status" value="1"/>
</dbReference>